<organism evidence="10 11">
    <name type="scientific">Lactococcus ileimucosae</name>
    <dbReference type="NCBI Taxonomy" id="2941329"/>
    <lineage>
        <taxon>Bacteria</taxon>
        <taxon>Bacillati</taxon>
        <taxon>Bacillota</taxon>
        <taxon>Bacilli</taxon>
        <taxon>Lactobacillales</taxon>
        <taxon>Streptococcaceae</taxon>
        <taxon>Lactococcus</taxon>
    </lineage>
</organism>
<feature type="transmembrane region" description="Helical" evidence="7">
    <location>
        <begin position="61"/>
        <end position="79"/>
    </location>
</feature>
<evidence type="ECO:0000313" key="11">
    <source>
        <dbReference type="Proteomes" id="UP001565283"/>
    </source>
</evidence>
<sequence length="248" mass="28077">MNTLRINFQDLGQLLLDKLIYVVLVSLLFFILYRISIRIVDYLFKNYSKRSWADSSRIMTLARLSKSALTYLTAFLWIYTILSLLGVPVANVLAGAGILGVALGFAGRDLVADIINGFFIIVEHQINVGDWIRFENLDIEGEVTSVGIRSITLISDDGATAFIPNRNIESLKNFSYKDRTMNLDIPVTAENLEEMKIKILQVNADYSQVIYDGIITRGESIFLRSRLTAALDEIDGLRLEIMDKYYTK</sequence>
<feature type="transmembrane region" description="Helical" evidence="7">
    <location>
        <begin position="20"/>
        <end position="40"/>
    </location>
</feature>
<comment type="similarity">
    <text evidence="2">Belongs to the MscS (TC 1.A.23) family.</text>
</comment>
<feature type="domain" description="Mechanosensitive ion channel MscS" evidence="8">
    <location>
        <begin position="109"/>
        <end position="175"/>
    </location>
</feature>
<dbReference type="InterPro" id="IPR006685">
    <property type="entry name" value="MscS_channel_2nd"/>
</dbReference>
<evidence type="ECO:0000313" key="10">
    <source>
        <dbReference type="EMBL" id="MEY8444420.1"/>
    </source>
</evidence>
<evidence type="ECO:0000259" key="9">
    <source>
        <dbReference type="Pfam" id="PF21088"/>
    </source>
</evidence>
<dbReference type="SUPFAM" id="SSF50182">
    <property type="entry name" value="Sm-like ribonucleoproteins"/>
    <property type="match status" value="1"/>
</dbReference>
<dbReference type="InterPro" id="IPR045276">
    <property type="entry name" value="YbiO_bact"/>
</dbReference>
<proteinExistence type="inferred from homology"/>
<dbReference type="SUPFAM" id="SSF82861">
    <property type="entry name" value="Mechanosensitive channel protein MscS (YggB), transmembrane region"/>
    <property type="match status" value="1"/>
</dbReference>
<dbReference type="Proteomes" id="UP001565283">
    <property type="component" value="Unassembled WGS sequence"/>
</dbReference>
<dbReference type="InterPro" id="IPR023408">
    <property type="entry name" value="MscS_beta-dom_sf"/>
</dbReference>
<evidence type="ECO:0000256" key="6">
    <source>
        <dbReference type="ARBA" id="ARBA00023136"/>
    </source>
</evidence>
<protein>
    <submittedName>
        <fullName evidence="10">Mechanosensitive ion channel domain-containing protein</fullName>
    </submittedName>
</protein>
<dbReference type="Gene3D" id="1.10.287.1260">
    <property type="match status" value="1"/>
</dbReference>
<evidence type="ECO:0000259" key="8">
    <source>
        <dbReference type="Pfam" id="PF00924"/>
    </source>
</evidence>
<keyword evidence="6 7" id="KW-0472">Membrane</keyword>
<feature type="domain" description="Mechanosensitive ion channel transmembrane helices 2/3" evidence="9">
    <location>
        <begin position="69"/>
        <end position="107"/>
    </location>
</feature>
<dbReference type="RefSeq" id="WP_369948810.1">
    <property type="nucleotide sequence ID" value="NZ_JBCLSH010000046.1"/>
</dbReference>
<dbReference type="Pfam" id="PF21088">
    <property type="entry name" value="MS_channel_1st"/>
    <property type="match status" value="1"/>
</dbReference>
<keyword evidence="3" id="KW-1003">Cell membrane</keyword>
<evidence type="ECO:0000256" key="3">
    <source>
        <dbReference type="ARBA" id="ARBA00022475"/>
    </source>
</evidence>
<comment type="caution">
    <text evidence="10">The sequence shown here is derived from an EMBL/GenBank/DDBJ whole genome shotgun (WGS) entry which is preliminary data.</text>
</comment>
<keyword evidence="11" id="KW-1185">Reference proteome</keyword>
<dbReference type="Pfam" id="PF00924">
    <property type="entry name" value="MS_channel_2nd"/>
    <property type="match status" value="1"/>
</dbReference>
<name>A0ABV4D4G0_9LACT</name>
<dbReference type="Gene3D" id="2.30.30.60">
    <property type="match status" value="1"/>
</dbReference>
<keyword evidence="5 7" id="KW-1133">Transmembrane helix</keyword>
<dbReference type="InterPro" id="IPR010920">
    <property type="entry name" value="LSM_dom_sf"/>
</dbReference>
<dbReference type="InterPro" id="IPR049142">
    <property type="entry name" value="MS_channel_1st"/>
</dbReference>
<evidence type="ECO:0000256" key="2">
    <source>
        <dbReference type="ARBA" id="ARBA00008017"/>
    </source>
</evidence>
<dbReference type="EMBL" id="JBCLSH010000046">
    <property type="protein sequence ID" value="MEY8444420.1"/>
    <property type="molecule type" value="Genomic_DNA"/>
</dbReference>
<evidence type="ECO:0000256" key="1">
    <source>
        <dbReference type="ARBA" id="ARBA00004651"/>
    </source>
</evidence>
<accession>A0ABV4D4G0</accession>
<dbReference type="PANTHER" id="PTHR30460:SF0">
    <property type="entry name" value="MODERATE CONDUCTANCE MECHANOSENSITIVE CHANNEL YBIO"/>
    <property type="match status" value="1"/>
</dbReference>
<gene>
    <name evidence="10" type="ORF">AALA52_09290</name>
</gene>
<comment type="subcellular location">
    <subcellularLocation>
        <location evidence="1">Cell membrane</location>
        <topology evidence="1">Multi-pass membrane protein</topology>
    </subcellularLocation>
</comment>
<reference evidence="10 11" key="1">
    <citation type="submission" date="2024-03" db="EMBL/GenBank/DDBJ databases">
        <title>Mouse gut bacterial collection (mGBC) of GemPharmatech.</title>
        <authorList>
            <person name="He Y."/>
            <person name="Dong L."/>
            <person name="Wu D."/>
            <person name="Gao X."/>
            <person name="Lin Z."/>
        </authorList>
    </citation>
    <scope>NUCLEOTIDE SEQUENCE [LARGE SCALE GENOMIC DNA]</scope>
    <source>
        <strain evidence="10 11">61-15</strain>
    </source>
</reference>
<evidence type="ECO:0000256" key="7">
    <source>
        <dbReference type="SAM" id="Phobius"/>
    </source>
</evidence>
<dbReference type="InterPro" id="IPR011014">
    <property type="entry name" value="MscS_channel_TM-2"/>
</dbReference>
<evidence type="ECO:0000256" key="4">
    <source>
        <dbReference type="ARBA" id="ARBA00022692"/>
    </source>
</evidence>
<dbReference type="PANTHER" id="PTHR30460">
    <property type="entry name" value="MODERATE CONDUCTANCE MECHANOSENSITIVE CHANNEL YBIO"/>
    <property type="match status" value="1"/>
</dbReference>
<evidence type="ECO:0000256" key="5">
    <source>
        <dbReference type="ARBA" id="ARBA00022989"/>
    </source>
</evidence>
<keyword evidence="4 7" id="KW-0812">Transmembrane</keyword>